<feature type="non-terminal residue" evidence="1">
    <location>
        <position position="99"/>
    </location>
</feature>
<dbReference type="AlphaFoldDB" id="A0AAD7ZS80"/>
<reference evidence="1" key="2">
    <citation type="submission" date="2023-05" db="EMBL/GenBank/DDBJ databases">
        <authorList>
            <person name="Fouks B."/>
        </authorList>
    </citation>
    <scope>NUCLEOTIDE SEQUENCE</scope>
    <source>
        <strain evidence="1">Stay&amp;Tobe</strain>
        <tissue evidence="1">Testes</tissue>
    </source>
</reference>
<evidence type="ECO:0000313" key="2">
    <source>
        <dbReference type="Proteomes" id="UP001233999"/>
    </source>
</evidence>
<dbReference type="Proteomes" id="UP001233999">
    <property type="component" value="Unassembled WGS sequence"/>
</dbReference>
<evidence type="ECO:0000313" key="1">
    <source>
        <dbReference type="EMBL" id="KAJ9585652.1"/>
    </source>
</evidence>
<reference evidence="1" key="1">
    <citation type="journal article" date="2023" name="IScience">
        <title>Live-bearing cockroach genome reveals convergent evolutionary mechanisms linked to viviparity in insects and beyond.</title>
        <authorList>
            <person name="Fouks B."/>
            <person name="Harrison M.C."/>
            <person name="Mikhailova A.A."/>
            <person name="Marchal E."/>
            <person name="English S."/>
            <person name="Carruthers M."/>
            <person name="Jennings E.C."/>
            <person name="Chiamaka E.L."/>
            <person name="Frigard R.A."/>
            <person name="Pippel M."/>
            <person name="Attardo G.M."/>
            <person name="Benoit J.B."/>
            <person name="Bornberg-Bauer E."/>
            <person name="Tobe S.S."/>
        </authorList>
    </citation>
    <scope>NUCLEOTIDE SEQUENCE</scope>
    <source>
        <strain evidence="1">Stay&amp;Tobe</strain>
    </source>
</reference>
<proteinExistence type="predicted"/>
<keyword evidence="2" id="KW-1185">Reference proteome</keyword>
<protein>
    <submittedName>
        <fullName evidence="1">Uncharacterized protein</fullName>
    </submittedName>
</protein>
<sequence>KHKLQQLFSLENTKHGAETKTLFQTRSTSHLVNTTHHSNGLCDADTKIINGSTPNFLLELQSTIIIIYNTFPFGNLNSLICNIFSVYQAEENALVYCTN</sequence>
<feature type="non-terminal residue" evidence="1">
    <location>
        <position position="1"/>
    </location>
</feature>
<name>A0AAD7ZS80_DIPPU</name>
<gene>
    <name evidence="1" type="ORF">L9F63_002552</name>
</gene>
<accession>A0AAD7ZS80</accession>
<comment type="caution">
    <text evidence="1">The sequence shown here is derived from an EMBL/GenBank/DDBJ whole genome shotgun (WGS) entry which is preliminary data.</text>
</comment>
<organism evidence="1 2">
    <name type="scientific">Diploptera punctata</name>
    <name type="common">Pacific beetle cockroach</name>
    <dbReference type="NCBI Taxonomy" id="6984"/>
    <lineage>
        <taxon>Eukaryota</taxon>
        <taxon>Metazoa</taxon>
        <taxon>Ecdysozoa</taxon>
        <taxon>Arthropoda</taxon>
        <taxon>Hexapoda</taxon>
        <taxon>Insecta</taxon>
        <taxon>Pterygota</taxon>
        <taxon>Neoptera</taxon>
        <taxon>Polyneoptera</taxon>
        <taxon>Dictyoptera</taxon>
        <taxon>Blattodea</taxon>
        <taxon>Blaberoidea</taxon>
        <taxon>Blaberidae</taxon>
        <taxon>Diplopterinae</taxon>
        <taxon>Diploptera</taxon>
    </lineage>
</organism>
<dbReference type="EMBL" id="JASPKZ010007254">
    <property type="protein sequence ID" value="KAJ9585652.1"/>
    <property type="molecule type" value="Genomic_DNA"/>
</dbReference>